<dbReference type="InterPro" id="IPR031161">
    <property type="entry name" value="Peptidase_M60_dom"/>
</dbReference>
<dbReference type="SMART" id="SM01276">
    <property type="entry name" value="M60-like"/>
    <property type="match status" value="1"/>
</dbReference>
<dbReference type="Gene3D" id="3.40.390.80">
    <property type="entry name" value="Peptidase M60, enhancin-like domain 2"/>
    <property type="match status" value="1"/>
</dbReference>
<dbReference type="Proteomes" id="UP000539064">
    <property type="component" value="Unassembled WGS sequence"/>
</dbReference>
<evidence type="ECO:0000256" key="1">
    <source>
        <dbReference type="SAM" id="Phobius"/>
    </source>
</evidence>
<dbReference type="Pfam" id="PF03272">
    <property type="entry name" value="Mucin_bdg"/>
    <property type="match status" value="5"/>
</dbReference>
<dbReference type="PROSITE" id="PS51723">
    <property type="entry name" value="PEPTIDASE_M60"/>
    <property type="match status" value="1"/>
</dbReference>
<sequence>MKHKKGYALFIAIVLMTIVGIVVTGSLTVNAATTMEKKMYTLENPTWLRAEGFSKGIDHDRQDLGIIVPKDSTIEIRQTNPNYKGSVTLELLNDDRNTEKSISVGSSWITATASVDSVPFVKTTFTAESPILEYKVDDKVIELPVFKQGDKEADFFGKWDKSNTAFALIGNKYLQILVPARDKSYLKNMDEFSSINDLLAYYDTLFETYNELAGISFTAEKATDKNVPTKYFAKADKHGPGSGYYGGSYTGESSGSVAGFWLHPWWGGLHEIAHGYQGYFMSDPTFSVSEVWNNIYADSMQKKTLGNDYYKEGWVYRNNRPQLEGVFENFVYETKTPANSWDVRSKLYMLILMKDKAGDKAFAHFNQSYRAAVNAGTINYEEKLLDLMTQAYGETSKYDFTPFIELVQGSMSDNQKVENLYSGNKAVYPLASLLSGNNLKQARKDIQLDSKWGLVSNNELAKYKLTTTSDIQFTINDFNQIKGKTLRIKDGTDVIRSIKITAPTITLKNMPVGIYSLDIPTGGTRFYKPSTNYLVVSDGENKTNIQMNELQTSTVASELMVFKGLSNNTFAKATVDPEAGKFQLDITNGNPHVYFTGRYAAVEILDETGQSVFNKVMKGVSTETGKFEATIKPGYTIKVIHEEPSRFSIVNASPNLLEYAVTSTYKVTKYGLANEKTKVTEQNALTNYKEKLEKLAEYISSNPAIKDEDYANPKTQLKKAIDYLPDTDTDKIKYQQNYADLLAIKNDKAQNLANGEKFRFEIQGLGSSHFANIDLDLVTNKAKITNATKAVHVYFNDVYASVKIHTPKGKQVFSKEYIGNKIVPASTDDVNIGVGYYITITHQEPSRLIFTNTETKEIYHSYYMEQTYVITEDGLQKVDTKQIPKADSNERDGSNFQFEFQGLGNAQFAVMTLNLTNKQAKIKQNTRQPHSYFSNTYASIEIRDARGKIMYKKDYNGQEKLAADAFNVKIDTGYYITITHQEPSRLIFTNTETKETYNSYYMKQTYVITEDGLVKVEDSQVPTFSPNYIDGELFQFKFQGLSYWNFANVTVDLASMELTFDKKAGKPHVYFDKNYPYATLQVKDKEGSEVYNYTMIGNEDTGALLKKLALEQGYYLIITHQEAKARLPLTVDNVPQEGLQNQMVYQIGANGLVKKALTDIPTPNRFVNQKIYSSDIDFTFKGYADRQFAKLHVNKEKNMLHLDVVAVQPHYSMGAISYASITVKDDKGNVVFTKDFIGNVTQQAASLDIPIKEGYTIQVNHREPSTIRLEIKDNEKDKVYQMTTQNEFLVAPNGLIVQ</sequence>
<dbReference type="InterPro" id="IPR004954">
    <property type="entry name" value="Mucin-bd"/>
</dbReference>
<keyword evidence="1" id="KW-0812">Transmembrane</keyword>
<evidence type="ECO:0000313" key="4">
    <source>
        <dbReference type="Proteomes" id="UP000539064"/>
    </source>
</evidence>
<dbReference type="Pfam" id="PF13402">
    <property type="entry name" value="Peptidase_M60"/>
    <property type="match status" value="1"/>
</dbReference>
<gene>
    <name evidence="3" type="ORF">HCA52_05405</name>
</gene>
<feature type="transmembrane region" description="Helical" evidence="1">
    <location>
        <begin position="7"/>
        <end position="29"/>
    </location>
</feature>
<proteinExistence type="predicted"/>
<organism evidence="3 4">
    <name type="scientific">Listeria booriae</name>
    <dbReference type="NCBI Taxonomy" id="1552123"/>
    <lineage>
        <taxon>Bacteria</taxon>
        <taxon>Bacillati</taxon>
        <taxon>Bacillota</taxon>
        <taxon>Bacilli</taxon>
        <taxon>Bacillales</taxon>
        <taxon>Listeriaceae</taxon>
        <taxon>Listeria</taxon>
    </lineage>
</organism>
<dbReference type="RefSeq" id="WP_185523741.1">
    <property type="nucleotide sequence ID" value="NZ_JAARVG010000004.1"/>
</dbReference>
<feature type="domain" description="Peptidase M60" evidence="2">
    <location>
        <begin position="59"/>
        <end position="358"/>
    </location>
</feature>
<dbReference type="InterPro" id="IPR042279">
    <property type="entry name" value="Pep_M60_3"/>
</dbReference>
<keyword evidence="1" id="KW-1133">Transmembrane helix</keyword>
<reference evidence="3 4" key="1">
    <citation type="submission" date="2020-03" db="EMBL/GenBank/DDBJ databases">
        <title>Soil Listeria distribution.</title>
        <authorList>
            <person name="Liao J."/>
            <person name="Wiedmann M."/>
        </authorList>
    </citation>
    <scope>NUCLEOTIDE SEQUENCE [LARGE SCALE GENOMIC DNA]</scope>
    <source>
        <strain evidence="3 4">FSL L7-0978</strain>
    </source>
</reference>
<protein>
    <submittedName>
        <fullName evidence="3">Enhancing factor (Viral)</fullName>
    </submittedName>
</protein>
<dbReference type="EMBL" id="JAARVG010000004">
    <property type="protein sequence ID" value="MBC1792847.1"/>
    <property type="molecule type" value="Genomic_DNA"/>
</dbReference>
<evidence type="ECO:0000313" key="3">
    <source>
        <dbReference type="EMBL" id="MBC1792847.1"/>
    </source>
</evidence>
<comment type="caution">
    <text evidence="3">The sequence shown here is derived from an EMBL/GenBank/DDBJ whole genome shotgun (WGS) entry which is preliminary data.</text>
</comment>
<evidence type="ECO:0000259" key="2">
    <source>
        <dbReference type="PROSITE" id="PS51723"/>
    </source>
</evidence>
<keyword evidence="1" id="KW-0472">Membrane</keyword>
<accession>A0A7X0XX05</accession>
<name>A0A7X0XX05_9LIST</name>
<dbReference type="Gene3D" id="1.10.390.30">
    <property type="entry name" value="Peptidase M60, enhancin-like domain 3"/>
    <property type="match status" value="1"/>
</dbReference>